<proteinExistence type="predicted"/>
<evidence type="ECO:0000256" key="1">
    <source>
        <dbReference type="SAM" id="MobiDB-lite"/>
    </source>
</evidence>
<dbReference type="AlphaFoldDB" id="A0AAN7Z6W3"/>
<reference evidence="2 3" key="1">
    <citation type="submission" date="2023-10" db="EMBL/GenBank/DDBJ databases">
        <title>Draft genome sequence of Xylaria bambusicola isolate GMP-LS, the root and basal stem rot pathogen of sugarcane in Indonesia.</title>
        <authorList>
            <person name="Selvaraj P."/>
            <person name="Muralishankar V."/>
            <person name="Muruganantham S."/>
            <person name="Sp S."/>
            <person name="Haryani S."/>
            <person name="Lau K.J.X."/>
            <person name="Naqvi N.I."/>
        </authorList>
    </citation>
    <scope>NUCLEOTIDE SEQUENCE [LARGE SCALE GENOMIC DNA]</scope>
    <source>
        <strain evidence="2">GMP-LS</strain>
    </source>
</reference>
<feature type="compositionally biased region" description="Basic and acidic residues" evidence="1">
    <location>
        <begin position="48"/>
        <end position="61"/>
    </location>
</feature>
<dbReference type="Proteomes" id="UP001305414">
    <property type="component" value="Unassembled WGS sequence"/>
</dbReference>
<dbReference type="EMBL" id="JAWHQM010000025">
    <property type="protein sequence ID" value="KAK5632537.1"/>
    <property type="molecule type" value="Genomic_DNA"/>
</dbReference>
<evidence type="ECO:0000313" key="2">
    <source>
        <dbReference type="EMBL" id="KAK5632537.1"/>
    </source>
</evidence>
<gene>
    <name evidence="2" type="ORF">RRF57_008251</name>
</gene>
<evidence type="ECO:0000313" key="3">
    <source>
        <dbReference type="Proteomes" id="UP001305414"/>
    </source>
</evidence>
<organism evidence="2 3">
    <name type="scientific">Xylaria bambusicola</name>
    <dbReference type="NCBI Taxonomy" id="326684"/>
    <lineage>
        <taxon>Eukaryota</taxon>
        <taxon>Fungi</taxon>
        <taxon>Dikarya</taxon>
        <taxon>Ascomycota</taxon>
        <taxon>Pezizomycotina</taxon>
        <taxon>Sordariomycetes</taxon>
        <taxon>Xylariomycetidae</taxon>
        <taxon>Xylariales</taxon>
        <taxon>Xylariaceae</taxon>
        <taxon>Xylaria</taxon>
    </lineage>
</organism>
<name>A0AAN7Z6W3_9PEZI</name>
<feature type="region of interest" description="Disordered" evidence="1">
    <location>
        <begin position="27"/>
        <end position="61"/>
    </location>
</feature>
<sequence>MIESLFQRNAEHVADAGRLRALRIKRERSRVVRGDMTNTKPPSPSRSKGKDSSHDTESEDQ</sequence>
<protein>
    <submittedName>
        <fullName evidence="2">Uncharacterized protein</fullName>
    </submittedName>
</protein>
<comment type="caution">
    <text evidence="2">The sequence shown here is derived from an EMBL/GenBank/DDBJ whole genome shotgun (WGS) entry which is preliminary data.</text>
</comment>
<accession>A0AAN7Z6W3</accession>
<keyword evidence="3" id="KW-1185">Reference proteome</keyword>